<protein>
    <submittedName>
        <fullName evidence="1">Uncharacterized protein</fullName>
    </submittedName>
</protein>
<evidence type="ECO:0000313" key="2">
    <source>
        <dbReference type="Proteomes" id="UP000095431"/>
    </source>
</evidence>
<dbReference type="EMBL" id="CYZN01000008">
    <property type="protein sequence ID" value="CUN94836.1"/>
    <property type="molecule type" value="Genomic_DNA"/>
</dbReference>
<gene>
    <name evidence="1" type="ORF">ERS852478_01461</name>
</gene>
<sequence>MRTVIIKVDSKEAEYIERLDYERGFTKDVLQRIIESHMEDPDVINSPAFKAYQKQGAELDAQFSMAVAELEKKYIPEILKHHKTKWNLEYKTGELKVDILCNCEIEGIK</sequence>
<name>A0A174B522_9FIRM</name>
<accession>A0A174B522</accession>
<dbReference type="RefSeq" id="WP_008704579.1">
    <property type="nucleotide sequence ID" value="NZ_BTHH01000009.1"/>
</dbReference>
<dbReference type="Proteomes" id="UP000095431">
    <property type="component" value="Unassembled WGS sequence"/>
</dbReference>
<proteinExistence type="predicted"/>
<reference evidence="1 2" key="1">
    <citation type="submission" date="2015-09" db="EMBL/GenBank/DDBJ databases">
        <authorList>
            <consortium name="Pathogen Informatics"/>
        </authorList>
    </citation>
    <scope>NUCLEOTIDE SEQUENCE [LARGE SCALE GENOMIC DNA]</scope>
    <source>
        <strain evidence="1 2">2789STDY5834863</strain>
    </source>
</reference>
<organism evidence="1 2">
    <name type="scientific">Blautia wexlerae</name>
    <dbReference type="NCBI Taxonomy" id="418240"/>
    <lineage>
        <taxon>Bacteria</taxon>
        <taxon>Bacillati</taxon>
        <taxon>Bacillota</taxon>
        <taxon>Clostridia</taxon>
        <taxon>Lachnospirales</taxon>
        <taxon>Lachnospiraceae</taxon>
        <taxon>Blautia</taxon>
    </lineage>
</organism>
<dbReference type="AlphaFoldDB" id="A0A174B522"/>
<evidence type="ECO:0000313" key="1">
    <source>
        <dbReference type="EMBL" id="CUN94836.1"/>
    </source>
</evidence>